<evidence type="ECO:0000313" key="6">
    <source>
        <dbReference type="EMBL" id="TWE12953.1"/>
    </source>
</evidence>
<evidence type="ECO:0000256" key="2">
    <source>
        <dbReference type="ARBA" id="ARBA00022448"/>
    </source>
</evidence>
<dbReference type="InterPro" id="IPR003439">
    <property type="entry name" value="ABC_transporter-like_ATP-bd"/>
</dbReference>
<dbReference type="SUPFAM" id="SSF52540">
    <property type="entry name" value="P-loop containing nucleoside triphosphate hydrolases"/>
    <property type="match status" value="2"/>
</dbReference>
<dbReference type="GO" id="GO:0016887">
    <property type="term" value="F:ATP hydrolysis activity"/>
    <property type="evidence" value="ECO:0007669"/>
    <property type="project" value="InterPro"/>
</dbReference>
<protein>
    <submittedName>
        <fullName evidence="6">Energy-coupling factor transport system ATP-binding protein</fullName>
    </submittedName>
</protein>
<evidence type="ECO:0000256" key="1">
    <source>
        <dbReference type="ARBA" id="ARBA00005417"/>
    </source>
</evidence>
<dbReference type="InterPro" id="IPR027417">
    <property type="entry name" value="P-loop_NTPase"/>
</dbReference>
<dbReference type="PROSITE" id="PS00211">
    <property type="entry name" value="ABC_TRANSPORTER_1"/>
    <property type="match status" value="2"/>
</dbReference>
<dbReference type="AlphaFoldDB" id="A0A561EBF9"/>
<dbReference type="GO" id="GO:0043190">
    <property type="term" value="C:ATP-binding cassette (ABC) transporter complex"/>
    <property type="evidence" value="ECO:0007669"/>
    <property type="project" value="TreeGrafter"/>
</dbReference>
<dbReference type="EMBL" id="VIVQ01000001">
    <property type="protein sequence ID" value="TWE12953.1"/>
    <property type="molecule type" value="Genomic_DNA"/>
</dbReference>
<dbReference type="InterPro" id="IPR015856">
    <property type="entry name" value="ABC_transpr_CbiO/EcfA_su"/>
</dbReference>
<keyword evidence="4 6" id="KW-0067">ATP-binding</keyword>
<dbReference type="Proteomes" id="UP000318297">
    <property type="component" value="Unassembled WGS sequence"/>
</dbReference>
<feature type="domain" description="ABC transporter" evidence="5">
    <location>
        <begin position="6"/>
        <end position="234"/>
    </location>
</feature>
<dbReference type="InterPro" id="IPR017871">
    <property type="entry name" value="ABC_transporter-like_CS"/>
</dbReference>
<reference evidence="6 7" key="1">
    <citation type="submission" date="2019-06" db="EMBL/GenBank/DDBJ databases">
        <title>Sequencing the genomes of 1000 actinobacteria strains.</title>
        <authorList>
            <person name="Klenk H.-P."/>
        </authorList>
    </citation>
    <scope>NUCLEOTIDE SEQUENCE [LARGE SCALE GENOMIC DNA]</scope>
    <source>
        <strain evidence="6 7">DSM 19560</strain>
    </source>
</reference>
<comment type="similarity">
    <text evidence="1">Belongs to the ABC transporter superfamily.</text>
</comment>
<feature type="domain" description="ABC transporter" evidence="5">
    <location>
        <begin position="266"/>
        <end position="474"/>
    </location>
</feature>
<comment type="caution">
    <text evidence="6">The sequence shown here is derived from an EMBL/GenBank/DDBJ whole genome shotgun (WGS) entry which is preliminary data.</text>
</comment>
<sequence>MTGVSAALAGFGWRPLGRRAEVVSGLDLTLAPGQITLLAGGSGAGKSTVLRAFAGVLGSSVPGEASGRITIDDAHIGLLLQNPADSLVATTLGREVAFGPENLGLPRDQIWRRVHESLERVGLQYDVERPTNALSGGELQRLALAGVLAITPGLLLLDEPTSMLDDATAAHVRKYIVRVARETGATTVVVEHRIGPWLPHCDRVVVLDRGQLIADTDPHSFIADQHDAMMSAGVWMPGAPDPAPVDVPEDWVRPVRRGPTLTADSLSVELVMRTLRGSIRHRALRDTSAILESGALTALTGPSGAGKSTLLAALAGLLRPSGGSVSGATPPLDRRASRSLAQIAGFVPQNPEHGFLTHRVRDEIELTARLVGRSVETEGLLDLMRLSHLADANPFQLSGGEQRRLAVLAGLAHRPELVLLDEPTVGQDRHTWAAVTGWVTSARASAATVGVATHDASLIALADSVIHLDDGRSAS</sequence>
<evidence type="ECO:0000256" key="4">
    <source>
        <dbReference type="ARBA" id="ARBA00022840"/>
    </source>
</evidence>
<dbReference type="SMART" id="SM00382">
    <property type="entry name" value="AAA"/>
    <property type="match status" value="2"/>
</dbReference>
<dbReference type="OrthoDB" id="501320at2"/>
<evidence type="ECO:0000259" key="5">
    <source>
        <dbReference type="PROSITE" id="PS50893"/>
    </source>
</evidence>
<name>A0A561EBF9_9MICO</name>
<accession>A0A561EBF9</accession>
<keyword evidence="7" id="KW-1185">Reference proteome</keyword>
<dbReference type="CDD" id="cd03225">
    <property type="entry name" value="ABC_cobalt_CbiO_domain1"/>
    <property type="match status" value="2"/>
</dbReference>
<dbReference type="RefSeq" id="WP_145227332.1">
    <property type="nucleotide sequence ID" value="NZ_VIVQ01000001.1"/>
</dbReference>
<evidence type="ECO:0000256" key="3">
    <source>
        <dbReference type="ARBA" id="ARBA00022741"/>
    </source>
</evidence>
<gene>
    <name evidence="6" type="ORF">BKA23_1780</name>
</gene>
<dbReference type="InterPro" id="IPR050095">
    <property type="entry name" value="ECF_ABC_transporter_ATP-bd"/>
</dbReference>
<dbReference type="PANTHER" id="PTHR43553:SF24">
    <property type="entry name" value="ENERGY-COUPLING FACTOR TRANSPORTER ATP-BINDING PROTEIN ECFA1"/>
    <property type="match status" value="1"/>
</dbReference>
<proteinExistence type="inferred from homology"/>
<dbReference type="Pfam" id="PF00005">
    <property type="entry name" value="ABC_tran"/>
    <property type="match status" value="2"/>
</dbReference>
<dbReference type="PANTHER" id="PTHR43553">
    <property type="entry name" value="HEAVY METAL TRANSPORTER"/>
    <property type="match status" value="1"/>
</dbReference>
<organism evidence="6 7">
    <name type="scientific">Rudaeicoccus suwonensis</name>
    <dbReference type="NCBI Taxonomy" id="657409"/>
    <lineage>
        <taxon>Bacteria</taxon>
        <taxon>Bacillati</taxon>
        <taxon>Actinomycetota</taxon>
        <taxon>Actinomycetes</taxon>
        <taxon>Micrococcales</taxon>
        <taxon>Dermacoccaceae</taxon>
        <taxon>Rudaeicoccus</taxon>
    </lineage>
</organism>
<dbReference type="PROSITE" id="PS50893">
    <property type="entry name" value="ABC_TRANSPORTER_2"/>
    <property type="match status" value="2"/>
</dbReference>
<dbReference type="InterPro" id="IPR003593">
    <property type="entry name" value="AAA+_ATPase"/>
</dbReference>
<keyword evidence="2" id="KW-0813">Transport</keyword>
<dbReference type="GO" id="GO:0005524">
    <property type="term" value="F:ATP binding"/>
    <property type="evidence" value="ECO:0007669"/>
    <property type="project" value="UniProtKB-KW"/>
</dbReference>
<evidence type="ECO:0000313" key="7">
    <source>
        <dbReference type="Proteomes" id="UP000318297"/>
    </source>
</evidence>
<dbReference type="GO" id="GO:0042626">
    <property type="term" value="F:ATPase-coupled transmembrane transporter activity"/>
    <property type="evidence" value="ECO:0007669"/>
    <property type="project" value="TreeGrafter"/>
</dbReference>
<dbReference type="Gene3D" id="3.40.50.300">
    <property type="entry name" value="P-loop containing nucleotide triphosphate hydrolases"/>
    <property type="match status" value="2"/>
</dbReference>
<keyword evidence="3" id="KW-0547">Nucleotide-binding</keyword>